<dbReference type="GO" id="GO:0016020">
    <property type="term" value="C:membrane"/>
    <property type="evidence" value="ECO:0007669"/>
    <property type="project" value="UniProtKB-SubCell"/>
</dbReference>
<name>A0A813BA61_9DINO</name>
<dbReference type="AlphaFoldDB" id="A0A813BA61"/>
<dbReference type="SUPFAM" id="SSF81606">
    <property type="entry name" value="PP2C-like"/>
    <property type="match status" value="1"/>
</dbReference>
<dbReference type="PROSITE" id="PS51746">
    <property type="entry name" value="PPM_2"/>
    <property type="match status" value="1"/>
</dbReference>
<evidence type="ECO:0000313" key="8">
    <source>
        <dbReference type="Proteomes" id="UP000601435"/>
    </source>
</evidence>
<feature type="non-terminal residue" evidence="7">
    <location>
        <position position="1"/>
    </location>
</feature>
<comment type="subcellular location">
    <subcellularLocation>
        <location evidence="1">Membrane</location>
        <topology evidence="1">Peripheral membrane protein</topology>
    </subcellularLocation>
</comment>
<dbReference type="GO" id="GO:0046872">
    <property type="term" value="F:metal ion binding"/>
    <property type="evidence" value="ECO:0007669"/>
    <property type="project" value="UniProtKB-KW"/>
</dbReference>
<evidence type="ECO:0000313" key="7">
    <source>
        <dbReference type="EMBL" id="CAE7896459.1"/>
    </source>
</evidence>
<dbReference type="PANTHER" id="PTHR47992">
    <property type="entry name" value="PROTEIN PHOSPHATASE"/>
    <property type="match status" value="1"/>
</dbReference>
<dbReference type="OrthoDB" id="10264738at2759"/>
<feature type="domain" description="PPM-type phosphatase" evidence="6">
    <location>
        <begin position="7"/>
        <end position="276"/>
    </location>
</feature>
<keyword evidence="4 5" id="KW-0904">Protein phosphatase</keyword>
<dbReference type="InterPro" id="IPR036457">
    <property type="entry name" value="PPM-type-like_dom_sf"/>
</dbReference>
<dbReference type="InterPro" id="IPR001932">
    <property type="entry name" value="PPM-type_phosphatase-like_dom"/>
</dbReference>
<dbReference type="PROSITE" id="PS01032">
    <property type="entry name" value="PPM_1"/>
    <property type="match status" value="1"/>
</dbReference>
<dbReference type="EMBL" id="CAJNJA010068937">
    <property type="protein sequence ID" value="CAE7896459.1"/>
    <property type="molecule type" value="Genomic_DNA"/>
</dbReference>
<dbReference type="GO" id="GO:0004722">
    <property type="term" value="F:protein serine/threonine phosphatase activity"/>
    <property type="evidence" value="ECO:0007669"/>
    <property type="project" value="InterPro"/>
</dbReference>
<evidence type="ECO:0000256" key="4">
    <source>
        <dbReference type="ARBA" id="ARBA00022912"/>
    </source>
</evidence>
<dbReference type="Gene3D" id="3.60.40.10">
    <property type="entry name" value="PPM-type phosphatase domain"/>
    <property type="match status" value="1"/>
</dbReference>
<evidence type="ECO:0000256" key="3">
    <source>
        <dbReference type="ARBA" id="ARBA00022801"/>
    </source>
</evidence>
<evidence type="ECO:0000256" key="2">
    <source>
        <dbReference type="ARBA" id="ARBA00022723"/>
    </source>
</evidence>
<reference evidence="7" key="1">
    <citation type="submission" date="2021-02" db="EMBL/GenBank/DDBJ databases">
        <authorList>
            <person name="Dougan E. K."/>
            <person name="Rhodes N."/>
            <person name="Thang M."/>
            <person name="Chan C."/>
        </authorList>
    </citation>
    <scope>NUCLEOTIDE SEQUENCE</scope>
</reference>
<dbReference type="InterPro" id="IPR000222">
    <property type="entry name" value="PP2C_BS"/>
</dbReference>
<dbReference type="Proteomes" id="UP000601435">
    <property type="component" value="Unassembled WGS sequence"/>
</dbReference>
<dbReference type="InterPro" id="IPR015655">
    <property type="entry name" value="PP2C"/>
</dbReference>
<proteinExistence type="inferred from homology"/>
<evidence type="ECO:0000259" key="6">
    <source>
        <dbReference type="PROSITE" id="PS51746"/>
    </source>
</evidence>
<comment type="similarity">
    <text evidence="5">Belongs to the PP2C family.</text>
</comment>
<accession>A0A813BA61</accession>
<evidence type="ECO:0000256" key="1">
    <source>
        <dbReference type="ARBA" id="ARBA00004170"/>
    </source>
</evidence>
<comment type="caution">
    <text evidence="7">The sequence shown here is derived from an EMBL/GenBank/DDBJ whole genome shotgun (WGS) entry which is preliminary data.</text>
</comment>
<dbReference type="CDD" id="cd00143">
    <property type="entry name" value="PP2Cc"/>
    <property type="match status" value="1"/>
</dbReference>
<keyword evidence="8" id="KW-1185">Reference proteome</keyword>
<dbReference type="Pfam" id="PF00481">
    <property type="entry name" value="PP2C"/>
    <property type="match status" value="1"/>
</dbReference>
<sequence>MVSPAFRVGVAEMKGWRPSMEDAHVIYAQDTWGFFGVFDGHGGDQCSGFIARRIKEELAKNGMPQSDEAVTELVFRLDKEFLDSKQPSGSTGTFVIVQKPSAPGGNYKLRVGNIGDSRVLLGRADGSIFPGNGTESALTTDHKPDLERERARIERAGGNVQEVMGVARVNGSLAVSRSFGDAELKNMGGLSPEDQPVSCAPELQEFECGPTDFVMLVCDGISEGGFSNEAAVKLAAERLHIADGQPVDPAEAAMAVCTEALKSGSTDNLTCMIVMVPASPVSRVQHA</sequence>
<keyword evidence="2" id="KW-0479">Metal-binding</keyword>
<evidence type="ECO:0000256" key="5">
    <source>
        <dbReference type="RuleBase" id="RU003465"/>
    </source>
</evidence>
<gene>
    <name evidence="7" type="ORF">SNEC2469_LOCUS30021</name>
</gene>
<dbReference type="SMART" id="SM00332">
    <property type="entry name" value="PP2Cc"/>
    <property type="match status" value="1"/>
</dbReference>
<organism evidence="7 8">
    <name type="scientific">Symbiodinium necroappetens</name>
    <dbReference type="NCBI Taxonomy" id="1628268"/>
    <lineage>
        <taxon>Eukaryota</taxon>
        <taxon>Sar</taxon>
        <taxon>Alveolata</taxon>
        <taxon>Dinophyceae</taxon>
        <taxon>Suessiales</taxon>
        <taxon>Symbiodiniaceae</taxon>
        <taxon>Symbiodinium</taxon>
    </lineage>
</organism>
<protein>
    <recommendedName>
        <fullName evidence="6">PPM-type phosphatase domain-containing protein</fullName>
    </recommendedName>
</protein>
<keyword evidence="3 5" id="KW-0378">Hydrolase</keyword>